<name>A0A4C1SAX2_EUMVA</name>
<sequence length="118" mass="13609">MQRLMDVNEARQRRTMWKCASKNILKHLCILIAFETAGSRILSRRLVDRGCDPHPILFWILAVPNPVAFQRDGPFHEYDAVTDGPPSQRRAFDAKLQKDTGISRKRNDYSQTVITDIL</sequence>
<dbReference type="AlphaFoldDB" id="A0A4C1SAX2"/>
<dbReference type="Proteomes" id="UP000299102">
    <property type="component" value="Unassembled WGS sequence"/>
</dbReference>
<reference evidence="1 2" key="1">
    <citation type="journal article" date="2019" name="Commun. Biol.">
        <title>The bagworm genome reveals a unique fibroin gene that provides high tensile strength.</title>
        <authorList>
            <person name="Kono N."/>
            <person name="Nakamura H."/>
            <person name="Ohtoshi R."/>
            <person name="Tomita M."/>
            <person name="Numata K."/>
            <person name="Arakawa K."/>
        </authorList>
    </citation>
    <scope>NUCLEOTIDE SEQUENCE [LARGE SCALE GENOMIC DNA]</scope>
</reference>
<keyword evidence="2" id="KW-1185">Reference proteome</keyword>
<comment type="caution">
    <text evidence="1">The sequence shown here is derived from an EMBL/GenBank/DDBJ whole genome shotgun (WGS) entry which is preliminary data.</text>
</comment>
<gene>
    <name evidence="1" type="ORF">EVAR_504_1</name>
</gene>
<dbReference type="EMBL" id="BGZK01000002">
    <property type="protein sequence ID" value="GBO99213.1"/>
    <property type="molecule type" value="Genomic_DNA"/>
</dbReference>
<organism evidence="1 2">
    <name type="scientific">Eumeta variegata</name>
    <name type="common">Bagworm moth</name>
    <name type="synonym">Eumeta japonica</name>
    <dbReference type="NCBI Taxonomy" id="151549"/>
    <lineage>
        <taxon>Eukaryota</taxon>
        <taxon>Metazoa</taxon>
        <taxon>Ecdysozoa</taxon>
        <taxon>Arthropoda</taxon>
        <taxon>Hexapoda</taxon>
        <taxon>Insecta</taxon>
        <taxon>Pterygota</taxon>
        <taxon>Neoptera</taxon>
        <taxon>Endopterygota</taxon>
        <taxon>Lepidoptera</taxon>
        <taxon>Glossata</taxon>
        <taxon>Ditrysia</taxon>
        <taxon>Tineoidea</taxon>
        <taxon>Psychidae</taxon>
        <taxon>Oiketicinae</taxon>
        <taxon>Eumeta</taxon>
    </lineage>
</organism>
<accession>A0A4C1SAX2</accession>
<proteinExistence type="predicted"/>
<protein>
    <submittedName>
        <fullName evidence="1">Uncharacterized protein</fullName>
    </submittedName>
</protein>
<evidence type="ECO:0000313" key="1">
    <source>
        <dbReference type="EMBL" id="GBO99213.1"/>
    </source>
</evidence>
<evidence type="ECO:0000313" key="2">
    <source>
        <dbReference type="Proteomes" id="UP000299102"/>
    </source>
</evidence>